<comment type="caution">
    <text evidence="1">The sequence shown here is derived from an EMBL/GenBank/DDBJ whole genome shotgun (WGS) entry which is preliminary data.</text>
</comment>
<keyword evidence="2" id="KW-1185">Reference proteome</keyword>
<gene>
    <name evidence="1" type="ORF">ACH5RR_011950</name>
</gene>
<dbReference type="Proteomes" id="UP001630127">
    <property type="component" value="Unassembled WGS sequence"/>
</dbReference>
<sequence length="102" mass="11301">MCEDDVQGKKLLNEAISTLFSLPVSGNSDKNSTDHQCENIVTKVKPTLLWSAVYVQELTVGVFDGVSSTSMPDGNLQYNNLLGATTKLFQKMYSDEEFFPET</sequence>
<dbReference type="AlphaFoldDB" id="A0ABD3A6D8"/>
<protein>
    <submittedName>
        <fullName evidence="1">Uncharacterized protein</fullName>
    </submittedName>
</protein>
<evidence type="ECO:0000313" key="2">
    <source>
        <dbReference type="Proteomes" id="UP001630127"/>
    </source>
</evidence>
<proteinExistence type="predicted"/>
<accession>A0ABD3A6D8</accession>
<dbReference type="EMBL" id="JBJUIK010000005">
    <property type="protein sequence ID" value="KAL3527294.1"/>
    <property type="molecule type" value="Genomic_DNA"/>
</dbReference>
<name>A0ABD3A6D8_9GENT</name>
<evidence type="ECO:0000313" key="1">
    <source>
        <dbReference type="EMBL" id="KAL3527294.1"/>
    </source>
</evidence>
<reference evidence="1 2" key="1">
    <citation type="submission" date="2024-11" db="EMBL/GenBank/DDBJ databases">
        <title>A near-complete genome assembly of Cinchona calisaya.</title>
        <authorList>
            <person name="Lian D.C."/>
            <person name="Zhao X.W."/>
            <person name="Wei L."/>
        </authorList>
    </citation>
    <scope>NUCLEOTIDE SEQUENCE [LARGE SCALE GENOMIC DNA]</scope>
    <source>
        <tissue evidence="1">Nenye</tissue>
    </source>
</reference>
<organism evidence="1 2">
    <name type="scientific">Cinchona calisaya</name>
    <dbReference type="NCBI Taxonomy" id="153742"/>
    <lineage>
        <taxon>Eukaryota</taxon>
        <taxon>Viridiplantae</taxon>
        <taxon>Streptophyta</taxon>
        <taxon>Embryophyta</taxon>
        <taxon>Tracheophyta</taxon>
        <taxon>Spermatophyta</taxon>
        <taxon>Magnoliopsida</taxon>
        <taxon>eudicotyledons</taxon>
        <taxon>Gunneridae</taxon>
        <taxon>Pentapetalae</taxon>
        <taxon>asterids</taxon>
        <taxon>lamiids</taxon>
        <taxon>Gentianales</taxon>
        <taxon>Rubiaceae</taxon>
        <taxon>Cinchonoideae</taxon>
        <taxon>Cinchoneae</taxon>
        <taxon>Cinchona</taxon>
    </lineage>
</organism>